<keyword evidence="2" id="KW-1185">Reference proteome</keyword>
<organism evidence="1 2">
    <name type="scientific">Bombilactobacillus apium</name>
    <dbReference type="NCBI Taxonomy" id="2675299"/>
    <lineage>
        <taxon>Bacteria</taxon>
        <taxon>Bacillati</taxon>
        <taxon>Bacillota</taxon>
        <taxon>Bacilli</taxon>
        <taxon>Lactobacillales</taxon>
        <taxon>Lactobacillaceae</taxon>
        <taxon>Bombilactobacillus</taxon>
    </lineage>
</organism>
<accession>A0A850R0L2</accession>
<comment type="caution">
    <text evidence="1">The sequence shown here is derived from an EMBL/GenBank/DDBJ whole genome shotgun (WGS) entry which is preliminary data.</text>
</comment>
<proteinExistence type="predicted"/>
<evidence type="ECO:0000313" key="1">
    <source>
        <dbReference type="EMBL" id="NVY95890.1"/>
    </source>
</evidence>
<dbReference type="EMBL" id="JABZEC010000001">
    <property type="protein sequence ID" value="NVY95890.1"/>
    <property type="molecule type" value="Genomic_DNA"/>
</dbReference>
<sequence length="84" mass="9712">MIQVKEIIEGKTWKKISKDVCELYGFLKSNRNKTEIMLTTTSAKNMITCVFATWLSGKTFSFYTGKQLKVRKNTIVITDELLKK</sequence>
<dbReference type="AlphaFoldDB" id="A0A850R0L2"/>
<name>A0A850R0L2_9LACO</name>
<gene>
    <name evidence="1" type="ORF">HU830_01575</name>
</gene>
<dbReference type="Proteomes" id="UP000563523">
    <property type="component" value="Unassembled WGS sequence"/>
</dbReference>
<protein>
    <submittedName>
        <fullName evidence="1">Uncharacterized protein</fullName>
    </submittedName>
</protein>
<dbReference type="RefSeq" id="WP_176942052.1">
    <property type="nucleotide sequence ID" value="NZ_JABZEC010000001.1"/>
</dbReference>
<reference evidence="1 2" key="1">
    <citation type="submission" date="2020-06" db="EMBL/GenBank/DDBJ databases">
        <authorList>
            <person name="Kang J."/>
        </authorList>
    </citation>
    <scope>NUCLEOTIDE SEQUENCE [LARGE SCALE GENOMIC DNA]</scope>
    <source>
        <strain evidence="1 2">DCY120</strain>
    </source>
</reference>
<evidence type="ECO:0000313" key="2">
    <source>
        <dbReference type="Proteomes" id="UP000563523"/>
    </source>
</evidence>